<feature type="domain" description="G-protein coupled receptors family 1 profile" evidence="17">
    <location>
        <begin position="81"/>
        <end position="333"/>
    </location>
</feature>
<evidence type="ECO:0000256" key="5">
    <source>
        <dbReference type="ARBA" id="ARBA00022753"/>
    </source>
</evidence>
<proteinExistence type="inferred from homology"/>
<keyword evidence="6" id="KW-0075">B-cell activation</keyword>
<dbReference type="GO" id="GO:0019722">
    <property type="term" value="P:calcium-mediated signaling"/>
    <property type="evidence" value="ECO:0007669"/>
    <property type="project" value="TreeGrafter"/>
</dbReference>
<evidence type="ECO:0000256" key="6">
    <source>
        <dbReference type="ARBA" id="ARBA00022936"/>
    </source>
</evidence>
<keyword evidence="9 16" id="KW-0472">Membrane</keyword>
<comment type="subcellular location">
    <subcellularLocation>
        <location evidence="2">Cell membrane</location>
        <topology evidence="2">Multi-pass membrane protein</topology>
    </subcellularLocation>
    <subcellularLocation>
        <location evidence="1">Early endosome</location>
    </subcellularLocation>
</comment>
<evidence type="ECO:0000256" key="3">
    <source>
        <dbReference type="ARBA" id="ARBA00022475"/>
    </source>
</evidence>
<dbReference type="InterPro" id="IPR001277">
    <property type="entry name" value="CXCR4/ACKR2"/>
</dbReference>
<dbReference type="GO" id="GO:0005769">
    <property type="term" value="C:early endosome"/>
    <property type="evidence" value="ECO:0007669"/>
    <property type="project" value="UniProtKB-SubCell"/>
</dbReference>
<dbReference type="InterPro" id="IPR050119">
    <property type="entry name" value="CCR1-9-like"/>
</dbReference>
<evidence type="ECO:0000256" key="7">
    <source>
        <dbReference type="ARBA" id="ARBA00022989"/>
    </source>
</evidence>
<keyword evidence="19" id="KW-1185">Reference proteome</keyword>
<evidence type="ECO:0000256" key="1">
    <source>
        <dbReference type="ARBA" id="ARBA00004412"/>
    </source>
</evidence>
<keyword evidence="10" id="KW-1015">Disulfide bond</keyword>
<dbReference type="GO" id="GO:0060326">
    <property type="term" value="P:cell chemotaxis"/>
    <property type="evidence" value="ECO:0007669"/>
    <property type="project" value="TreeGrafter"/>
</dbReference>
<evidence type="ECO:0000256" key="10">
    <source>
        <dbReference type="ARBA" id="ARBA00023157"/>
    </source>
</evidence>
<dbReference type="PRINTS" id="PR00237">
    <property type="entry name" value="GPCRRHODOPSN"/>
</dbReference>
<dbReference type="GO" id="GO:0007204">
    <property type="term" value="P:positive regulation of cytosolic calcium ion concentration"/>
    <property type="evidence" value="ECO:0007669"/>
    <property type="project" value="TreeGrafter"/>
</dbReference>
<feature type="transmembrane region" description="Helical" evidence="16">
    <location>
        <begin position="269"/>
        <end position="287"/>
    </location>
</feature>
<dbReference type="GO" id="GO:0009897">
    <property type="term" value="C:external side of plasma membrane"/>
    <property type="evidence" value="ECO:0007669"/>
    <property type="project" value="TreeGrafter"/>
</dbReference>
<keyword evidence="13 15" id="KW-0807">Transducer</keyword>
<reference evidence="18" key="1">
    <citation type="submission" date="2025-08" db="UniProtKB">
        <authorList>
            <consortium name="Ensembl"/>
        </authorList>
    </citation>
    <scope>IDENTIFICATION</scope>
</reference>
<keyword evidence="5" id="KW-0967">Endosome</keyword>
<keyword evidence="12" id="KW-0325">Glycoprotein</keyword>
<dbReference type="InterPro" id="IPR000276">
    <property type="entry name" value="GPCR_Rhodpsn"/>
</dbReference>
<dbReference type="SUPFAM" id="SSF81321">
    <property type="entry name" value="Family A G protein-coupled receptor-like"/>
    <property type="match status" value="1"/>
</dbReference>
<accession>A0A671KQY4</accession>
<evidence type="ECO:0000256" key="14">
    <source>
        <dbReference type="ARBA" id="ARBA00069929"/>
    </source>
</evidence>
<dbReference type="Proteomes" id="UP000472260">
    <property type="component" value="Unassembled WGS sequence"/>
</dbReference>
<sequence length="384" mass="43408">MTHTSEKIMVTHIKTNMAQITEKVIYDVFPDDLLNDYENITEGPSDGVLYICTNENNPLHLFHSVFQPLVYGVVFFLGLTGNGLLLTILLKRRRNLRITEIYLLHLALADLLLLFTLPFAVTQGVAGWPFGNFLCKLLGLVNRLNLVCGSLLLACISFDRYLAIVHAIPSLQTRRPKTVHLTCALLWLLCLFVTIPNMVFLSVKEENNSTRLSCSYNNHGIHASNWKLTSRFITHLLCFFLPLLIMGYCYTSVIITLCQSQRSLEKQGAIRLALLVTLVFCLCWLPYNITIFIHTLVMLGAKQSCHSRTTLEQAIIVTESIGFSHCCLNPILYAFIGVRFRRDLLQLLAKMKCLRVCLSGLRTKNLNRVSVSEAVTTTTSSQYI</sequence>
<dbReference type="GO" id="GO:0016493">
    <property type="term" value="F:C-C chemokine receptor activity"/>
    <property type="evidence" value="ECO:0007669"/>
    <property type="project" value="TreeGrafter"/>
</dbReference>
<dbReference type="PRINTS" id="PR00645">
    <property type="entry name" value="CXCCHMKINER4"/>
</dbReference>
<dbReference type="AlphaFoldDB" id="A0A671KQY4"/>
<feature type="transmembrane region" description="Helical" evidence="16">
    <location>
        <begin position="102"/>
        <end position="120"/>
    </location>
</feature>
<dbReference type="InterPro" id="IPR017452">
    <property type="entry name" value="GPCR_Rhodpsn_7TM"/>
</dbReference>
<evidence type="ECO:0000313" key="18">
    <source>
        <dbReference type="Ensembl" id="ENSSANP00000009363.1"/>
    </source>
</evidence>
<dbReference type="GO" id="GO:0006955">
    <property type="term" value="P:immune response"/>
    <property type="evidence" value="ECO:0007669"/>
    <property type="project" value="TreeGrafter"/>
</dbReference>
<evidence type="ECO:0000259" key="17">
    <source>
        <dbReference type="PROSITE" id="PS50262"/>
    </source>
</evidence>
<keyword evidence="7 16" id="KW-1133">Transmembrane helix</keyword>
<evidence type="ECO:0000256" key="16">
    <source>
        <dbReference type="SAM" id="Phobius"/>
    </source>
</evidence>
<dbReference type="GO" id="GO:0019957">
    <property type="term" value="F:C-C chemokine binding"/>
    <property type="evidence" value="ECO:0007669"/>
    <property type="project" value="TreeGrafter"/>
</dbReference>
<dbReference type="Gene3D" id="1.20.1070.10">
    <property type="entry name" value="Rhodopsin 7-helix transmembrane proteins"/>
    <property type="match status" value="1"/>
</dbReference>
<evidence type="ECO:0000256" key="11">
    <source>
        <dbReference type="ARBA" id="ARBA00023170"/>
    </source>
</evidence>
<keyword evidence="11 15" id="KW-0675">Receptor</keyword>
<protein>
    <recommendedName>
        <fullName evidence="14">C-X-C chemokine receptor type 5</fullName>
    </recommendedName>
</protein>
<dbReference type="PANTHER" id="PTHR10489:SF618">
    <property type="entry name" value="C-X-C CHEMOKINE RECEPTOR TYPE 5"/>
    <property type="match status" value="1"/>
</dbReference>
<feature type="transmembrane region" description="Helical" evidence="16">
    <location>
        <begin position="232"/>
        <end position="257"/>
    </location>
</feature>
<evidence type="ECO:0000256" key="2">
    <source>
        <dbReference type="ARBA" id="ARBA00004651"/>
    </source>
</evidence>
<dbReference type="GO" id="GO:0042113">
    <property type="term" value="P:B cell activation"/>
    <property type="evidence" value="ECO:0007669"/>
    <property type="project" value="UniProtKB-KW"/>
</dbReference>
<comment type="similarity">
    <text evidence="15">Belongs to the G-protein coupled receptor 1 family.</text>
</comment>
<evidence type="ECO:0000256" key="4">
    <source>
        <dbReference type="ARBA" id="ARBA00022692"/>
    </source>
</evidence>
<dbReference type="FunFam" id="1.20.1070.10:FF:000143">
    <property type="entry name" value="C-X-C chemokine receptor type 5"/>
    <property type="match status" value="1"/>
</dbReference>
<dbReference type="PROSITE" id="PS00237">
    <property type="entry name" value="G_PROTEIN_RECEP_F1_1"/>
    <property type="match status" value="1"/>
</dbReference>
<feature type="transmembrane region" description="Helical" evidence="16">
    <location>
        <begin position="140"/>
        <end position="158"/>
    </location>
</feature>
<keyword evidence="4 15" id="KW-0812">Transmembrane</keyword>
<evidence type="ECO:0000256" key="8">
    <source>
        <dbReference type="ARBA" id="ARBA00023040"/>
    </source>
</evidence>
<keyword evidence="3" id="KW-1003">Cell membrane</keyword>
<dbReference type="Ensembl" id="ENSSANT00000010020.1">
    <property type="protein sequence ID" value="ENSSANP00000009363.1"/>
    <property type="gene ID" value="ENSSANG00000005198.1"/>
</dbReference>
<evidence type="ECO:0000313" key="19">
    <source>
        <dbReference type="Proteomes" id="UP000472260"/>
    </source>
</evidence>
<feature type="transmembrane region" description="Helical" evidence="16">
    <location>
        <begin position="179"/>
        <end position="203"/>
    </location>
</feature>
<evidence type="ECO:0000256" key="15">
    <source>
        <dbReference type="RuleBase" id="RU000688"/>
    </source>
</evidence>
<reference evidence="18" key="2">
    <citation type="submission" date="2025-09" db="UniProtKB">
        <authorList>
            <consortium name="Ensembl"/>
        </authorList>
    </citation>
    <scope>IDENTIFICATION</scope>
</reference>
<evidence type="ECO:0000256" key="12">
    <source>
        <dbReference type="ARBA" id="ARBA00023180"/>
    </source>
</evidence>
<organism evidence="18 19">
    <name type="scientific">Sinocyclocheilus anshuiensis</name>
    <dbReference type="NCBI Taxonomy" id="1608454"/>
    <lineage>
        <taxon>Eukaryota</taxon>
        <taxon>Metazoa</taxon>
        <taxon>Chordata</taxon>
        <taxon>Craniata</taxon>
        <taxon>Vertebrata</taxon>
        <taxon>Euteleostomi</taxon>
        <taxon>Actinopterygii</taxon>
        <taxon>Neopterygii</taxon>
        <taxon>Teleostei</taxon>
        <taxon>Ostariophysi</taxon>
        <taxon>Cypriniformes</taxon>
        <taxon>Cyprinidae</taxon>
        <taxon>Cyprininae</taxon>
        <taxon>Sinocyclocheilus</taxon>
    </lineage>
</organism>
<dbReference type="PRINTS" id="PR00657">
    <property type="entry name" value="CCCHEMOKINER"/>
</dbReference>
<gene>
    <name evidence="18" type="primary">LOC107670622</name>
</gene>
<evidence type="ECO:0000256" key="13">
    <source>
        <dbReference type="ARBA" id="ARBA00023224"/>
    </source>
</evidence>
<dbReference type="PROSITE" id="PS50262">
    <property type="entry name" value="G_PROTEIN_RECEP_F1_2"/>
    <property type="match status" value="1"/>
</dbReference>
<dbReference type="PANTHER" id="PTHR10489">
    <property type="entry name" value="CELL ADHESION MOLECULE"/>
    <property type="match status" value="1"/>
</dbReference>
<name>A0A671KQY4_9TELE</name>
<evidence type="ECO:0000256" key="9">
    <source>
        <dbReference type="ARBA" id="ARBA00023136"/>
    </source>
</evidence>
<keyword evidence="8 15" id="KW-0297">G-protein coupled receptor</keyword>
<feature type="transmembrane region" description="Helical" evidence="16">
    <location>
        <begin position="69"/>
        <end position="90"/>
    </location>
</feature>
<dbReference type="InterPro" id="IPR000355">
    <property type="entry name" value="Chemokine_rcpt"/>
</dbReference>
<dbReference type="Pfam" id="PF00001">
    <property type="entry name" value="7tm_1"/>
    <property type="match status" value="1"/>
</dbReference>